<organism evidence="1">
    <name type="scientific">Sesamum radiatum</name>
    <name type="common">Black benniseed</name>
    <dbReference type="NCBI Taxonomy" id="300843"/>
    <lineage>
        <taxon>Eukaryota</taxon>
        <taxon>Viridiplantae</taxon>
        <taxon>Streptophyta</taxon>
        <taxon>Embryophyta</taxon>
        <taxon>Tracheophyta</taxon>
        <taxon>Spermatophyta</taxon>
        <taxon>Magnoliopsida</taxon>
        <taxon>eudicotyledons</taxon>
        <taxon>Gunneridae</taxon>
        <taxon>Pentapetalae</taxon>
        <taxon>asterids</taxon>
        <taxon>lamiids</taxon>
        <taxon>Lamiales</taxon>
        <taxon>Pedaliaceae</taxon>
        <taxon>Sesamum</taxon>
    </lineage>
</organism>
<protein>
    <submittedName>
        <fullName evidence="1">Uncharacterized protein</fullName>
    </submittedName>
</protein>
<accession>A0AAW2Q2J1</accession>
<dbReference type="AlphaFoldDB" id="A0AAW2Q2J1"/>
<sequence length="75" mass="8500">MKLETPHGREIYSAATQKEYARDMWYQSPDNPGFSLKENCAPLQMRIGTGALRQVEASLLRLSVETRSGRYHGTV</sequence>
<gene>
    <name evidence="1" type="ORF">Sradi_3880700</name>
</gene>
<comment type="caution">
    <text evidence="1">The sequence shown here is derived from an EMBL/GenBank/DDBJ whole genome shotgun (WGS) entry which is preliminary data.</text>
</comment>
<reference evidence="1" key="1">
    <citation type="submission" date="2020-06" db="EMBL/GenBank/DDBJ databases">
        <authorList>
            <person name="Li T."/>
            <person name="Hu X."/>
            <person name="Zhang T."/>
            <person name="Song X."/>
            <person name="Zhang H."/>
            <person name="Dai N."/>
            <person name="Sheng W."/>
            <person name="Hou X."/>
            <person name="Wei L."/>
        </authorList>
    </citation>
    <scope>NUCLEOTIDE SEQUENCE</scope>
    <source>
        <strain evidence="1">G02</strain>
        <tissue evidence="1">Leaf</tissue>
    </source>
</reference>
<proteinExistence type="predicted"/>
<reference evidence="1" key="2">
    <citation type="journal article" date="2024" name="Plant">
        <title>Genomic evolution and insights into agronomic trait innovations of Sesamum species.</title>
        <authorList>
            <person name="Miao H."/>
            <person name="Wang L."/>
            <person name="Qu L."/>
            <person name="Liu H."/>
            <person name="Sun Y."/>
            <person name="Le M."/>
            <person name="Wang Q."/>
            <person name="Wei S."/>
            <person name="Zheng Y."/>
            <person name="Lin W."/>
            <person name="Duan Y."/>
            <person name="Cao H."/>
            <person name="Xiong S."/>
            <person name="Wang X."/>
            <person name="Wei L."/>
            <person name="Li C."/>
            <person name="Ma Q."/>
            <person name="Ju M."/>
            <person name="Zhao R."/>
            <person name="Li G."/>
            <person name="Mu C."/>
            <person name="Tian Q."/>
            <person name="Mei H."/>
            <person name="Zhang T."/>
            <person name="Gao T."/>
            <person name="Zhang H."/>
        </authorList>
    </citation>
    <scope>NUCLEOTIDE SEQUENCE</scope>
    <source>
        <strain evidence="1">G02</strain>
    </source>
</reference>
<evidence type="ECO:0000313" key="1">
    <source>
        <dbReference type="EMBL" id="KAL0361962.1"/>
    </source>
</evidence>
<name>A0AAW2Q2J1_SESRA</name>
<dbReference type="EMBL" id="JACGWJ010000016">
    <property type="protein sequence ID" value="KAL0361962.1"/>
    <property type="molecule type" value="Genomic_DNA"/>
</dbReference>